<organism evidence="2 3">
    <name type="scientific">Gymnopus androsaceus JB14</name>
    <dbReference type="NCBI Taxonomy" id="1447944"/>
    <lineage>
        <taxon>Eukaryota</taxon>
        <taxon>Fungi</taxon>
        <taxon>Dikarya</taxon>
        <taxon>Basidiomycota</taxon>
        <taxon>Agaricomycotina</taxon>
        <taxon>Agaricomycetes</taxon>
        <taxon>Agaricomycetidae</taxon>
        <taxon>Agaricales</taxon>
        <taxon>Marasmiineae</taxon>
        <taxon>Omphalotaceae</taxon>
        <taxon>Gymnopus</taxon>
    </lineage>
</organism>
<keyword evidence="3" id="KW-1185">Reference proteome</keyword>
<sequence length="140" mass="16031">MNDDHAKRYTELVDATGPEDEIPDEAVDIGEDLQAGGPMCHALDPRYTVNTTDYPGGILKDVPDEECTIEARFQNILRLGTIPKAYYVVPDFVRKRREHRGADKRMTQEDKDREDVLLDFLLFLAEKEQRAALFRYVGSK</sequence>
<evidence type="ECO:0000313" key="3">
    <source>
        <dbReference type="Proteomes" id="UP000799118"/>
    </source>
</evidence>
<dbReference type="AlphaFoldDB" id="A0A6A4H776"/>
<accession>A0A6A4H776</accession>
<protein>
    <submittedName>
        <fullName evidence="2">Uncharacterized protein</fullName>
    </submittedName>
</protein>
<gene>
    <name evidence="2" type="ORF">BT96DRAFT_978885</name>
</gene>
<name>A0A6A4H776_9AGAR</name>
<evidence type="ECO:0000313" key="2">
    <source>
        <dbReference type="EMBL" id="KAE9393580.1"/>
    </source>
</evidence>
<dbReference type="OrthoDB" id="2897659at2759"/>
<dbReference type="Proteomes" id="UP000799118">
    <property type="component" value="Unassembled WGS sequence"/>
</dbReference>
<dbReference type="EMBL" id="ML769569">
    <property type="protein sequence ID" value="KAE9393580.1"/>
    <property type="molecule type" value="Genomic_DNA"/>
</dbReference>
<proteinExistence type="predicted"/>
<reference evidence="2" key="1">
    <citation type="journal article" date="2019" name="Environ. Microbiol.">
        <title>Fungal ecological strategies reflected in gene transcription - a case study of two litter decomposers.</title>
        <authorList>
            <person name="Barbi F."/>
            <person name="Kohler A."/>
            <person name="Barry K."/>
            <person name="Baskaran P."/>
            <person name="Daum C."/>
            <person name="Fauchery L."/>
            <person name="Ihrmark K."/>
            <person name="Kuo A."/>
            <person name="LaButti K."/>
            <person name="Lipzen A."/>
            <person name="Morin E."/>
            <person name="Grigoriev I.V."/>
            <person name="Henrissat B."/>
            <person name="Lindahl B."/>
            <person name="Martin F."/>
        </authorList>
    </citation>
    <scope>NUCLEOTIDE SEQUENCE</scope>
    <source>
        <strain evidence="2">JB14</strain>
    </source>
</reference>
<evidence type="ECO:0000256" key="1">
    <source>
        <dbReference type="SAM" id="MobiDB-lite"/>
    </source>
</evidence>
<feature type="region of interest" description="Disordered" evidence="1">
    <location>
        <begin position="1"/>
        <end position="23"/>
    </location>
</feature>
<feature type="compositionally biased region" description="Basic and acidic residues" evidence="1">
    <location>
        <begin position="1"/>
        <end position="11"/>
    </location>
</feature>